<evidence type="ECO:0000256" key="2">
    <source>
        <dbReference type="ARBA" id="ARBA00008727"/>
    </source>
</evidence>
<comment type="similarity">
    <text evidence="2">Belongs to the FAM187 family.</text>
</comment>
<dbReference type="InterPro" id="IPR013783">
    <property type="entry name" value="Ig-like_fold"/>
</dbReference>
<dbReference type="PANTHER" id="PTHR32178:SF6">
    <property type="entry name" value="IG-LIKE DOMAIN-CONTAINING PROTEIN"/>
    <property type="match status" value="1"/>
</dbReference>
<dbReference type="AlphaFoldDB" id="A0AAV4CCG1"/>
<dbReference type="InterPro" id="IPR007110">
    <property type="entry name" value="Ig-like_dom"/>
</dbReference>
<dbReference type="SUPFAM" id="SSF48726">
    <property type="entry name" value="Immunoglobulin"/>
    <property type="match status" value="1"/>
</dbReference>
<dbReference type="SMART" id="SM00408">
    <property type="entry name" value="IGc2"/>
    <property type="match status" value="1"/>
</dbReference>
<protein>
    <submittedName>
        <fullName evidence="11">Ig-like v-type domain-containing protein fam187a</fullName>
    </submittedName>
</protein>
<dbReference type="PROSITE" id="PS50835">
    <property type="entry name" value="IG_LIKE"/>
    <property type="match status" value="1"/>
</dbReference>
<feature type="region of interest" description="Disordered" evidence="8">
    <location>
        <begin position="298"/>
        <end position="334"/>
    </location>
</feature>
<keyword evidence="3 9" id="KW-0812">Transmembrane</keyword>
<evidence type="ECO:0000313" key="11">
    <source>
        <dbReference type="EMBL" id="GFO29133.1"/>
    </source>
</evidence>
<dbReference type="InterPro" id="IPR036179">
    <property type="entry name" value="Ig-like_dom_sf"/>
</dbReference>
<feature type="compositionally biased region" description="Acidic residues" evidence="8">
    <location>
        <begin position="301"/>
        <end position="312"/>
    </location>
</feature>
<keyword evidence="4" id="KW-0732">Signal</keyword>
<evidence type="ECO:0000256" key="6">
    <source>
        <dbReference type="ARBA" id="ARBA00023136"/>
    </source>
</evidence>
<dbReference type="Proteomes" id="UP000735302">
    <property type="component" value="Unassembled WGS sequence"/>
</dbReference>
<dbReference type="InterPro" id="IPR003599">
    <property type="entry name" value="Ig_sub"/>
</dbReference>
<name>A0AAV4CCG1_9GAST</name>
<organism evidence="11 12">
    <name type="scientific">Plakobranchus ocellatus</name>
    <dbReference type="NCBI Taxonomy" id="259542"/>
    <lineage>
        <taxon>Eukaryota</taxon>
        <taxon>Metazoa</taxon>
        <taxon>Spiralia</taxon>
        <taxon>Lophotrochozoa</taxon>
        <taxon>Mollusca</taxon>
        <taxon>Gastropoda</taxon>
        <taxon>Heterobranchia</taxon>
        <taxon>Euthyneura</taxon>
        <taxon>Panpulmonata</taxon>
        <taxon>Sacoglossa</taxon>
        <taxon>Placobranchoidea</taxon>
        <taxon>Plakobranchidae</taxon>
        <taxon>Plakobranchus</taxon>
    </lineage>
</organism>
<evidence type="ECO:0000256" key="3">
    <source>
        <dbReference type="ARBA" id="ARBA00022692"/>
    </source>
</evidence>
<keyword evidence="5 9" id="KW-1133">Transmembrane helix</keyword>
<comment type="subcellular location">
    <subcellularLocation>
        <location evidence="1">Membrane</location>
        <topology evidence="1">Single-pass type I membrane protein</topology>
    </subcellularLocation>
</comment>
<evidence type="ECO:0000259" key="10">
    <source>
        <dbReference type="PROSITE" id="PS50835"/>
    </source>
</evidence>
<dbReference type="PANTHER" id="PTHR32178">
    <property type="entry name" value="FAM187"/>
    <property type="match status" value="1"/>
</dbReference>
<keyword evidence="12" id="KW-1185">Reference proteome</keyword>
<evidence type="ECO:0000256" key="9">
    <source>
        <dbReference type="SAM" id="Phobius"/>
    </source>
</evidence>
<gene>
    <name evidence="11" type="ORF">PoB_005563800</name>
</gene>
<evidence type="ECO:0000313" key="12">
    <source>
        <dbReference type="Proteomes" id="UP000735302"/>
    </source>
</evidence>
<comment type="caution">
    <text evidence="11">The sequence shown here is derived from an EMBL/GenBank/DDBJ whole genome shotgun (WGS) entry which is preliminary data.</text>
</comment>
<evidence type="ECO:0000256" key="8">
    <source>
        <dbReference type="SAM" id="MobiDB-lite"/>
    </source>
</evidence>
<feature type="domain" description="Ig-like" evidence="10">
    <location>
        <begin position="182"/>
        <end position="250"/>
    </location>
</feature>
<proteinExistence type="inferred from homology"/>
<reference evidence="11 12" key="1">
    <citation type="journal article" date="2021" name="Elife">
        <title>Chloroplast acquisition without the gene transfer in kleptoplastic sea slugs, Plakobranchus ocellatus.</title>
        <authorList>
            <person name="Maeda T."/>
            <person name="Takahashi S."/>
            <person name="Yoshida T."/>
            <person name="Shimamura S."/>
            <person name="Takaki Y."/>
            <person name="Nagai Y."/>
            <person name="Toyoda A."/>
            <person name="Suzuki Y."/>
            <person name="Arimoto A."/>
            <person name="Ishii H."/>
            <person name="Satoh N."/>
            <person name="Nishiyama T."/>
            <person name="Hasebe M."/>
            <person name="Maruyama T."/>
            <person name="Minagawa J."/>
            <person name="Obokata J."/>
            <person name="Shigenobu S."/>
        </authorList>
    </citation>
    <scope>NUCLEOTIDE SEQUENCE [LARGE SCALE GENOMIC DNA]</scope>
</reference>
<evidence type="ECO:0000256" key="1">
    <source>
        <dbReference type="ARBA" id="ARBA00004479"/>
    </source>
</evidence>
<dbReference type="Gene3D" id="2.60.40.10">
    <property type="entry name" value="Immunoglobulins"/>
    <property type="match status" value="1"/>
</dbReference>
<dbReference type="EMBL" id="BLXT01006120">
    <property type="protein sequence ID" value="GFO29133.1"/>
    <property type="molecule type" value="Genomic_DNA"/>
</dbReference>
<keyword evidence="6 9" id="KW-0472">Membrane</keyword>
<dbReference type="GO" id="GO:0016020">
    <property type="term" value="C:membrane"/>
    <property type="evidence" value="ECO:0007669"/>
    <property type="project" value="UniProtKB-SubCell"/>
</dbReference>
<sequence length="391" mass="43644">MFRLMHQSDDKLRFLYHLDVVRVSDVNATLVRLSPEENTGLPAPAPPTNVSEMNVQVLSVWQEWSLCSTCGANPGTRRRIGQCTVQSEKSAPPNARFSFLGILLALYKDGVPCRSSLFHGHEFLSDHVSRPDELQEQECRVSCADYSSKIRDILAQAAQGMRSVHQAIRKTEVKELHFVEPEGDALTIKCPHAPLDLPVAWINGTRITNGRVQVNARNHLHIKRLHRADAGHYACVVAGRVKGRMRLEVTPLPPECKYCRYAKYLAFTFIFDFIVFFTVVYVKHQERKRLLNYDLLGSPSDSDESDDEEGDESSNAWKRKKKGSGESGDAGFQPIDDMNDNWQLIGMGDGGVNTVGIRAAQHSTAFGGVGVSKANADGGDGRFFIDWRGYH</sequence>
<dbReference type="SMART" id="SM00409">
    <property type="entry name" value="IG"/>
    <property type="match status" value="1"/>
</dbReference>
<evidence type="ECO:0000256" key="7">
    <source>
        <dbReference type="ARBA" id="ARBA00023180"/>
    </source>
</evidence>
<dbReference type="InterPro" id="IPR039311">
    <property type="entry name" value="FAM187A/B"/>
</dbReference>
<keyword evidence="7" id="KW-0325">Glycoprotein</keyword>
<feature type="transmembrane region" description="Helical" evidence="9">
    <location>
        <begin position="261"/>
        <end position="282"/>
    </location>
</feature>
<evidence type="ECO:0000256" key="5">
    <source>
        <dbReference type="ARBA" id="ARBA00022989"/>
    </source>
</evidence>
<dbReference type="InterPro" id="IPR003598">
    <property type="entry name" value="Ig_sub2"/>
</dbReference>
<accession>A0AAV4CCG1</accession>
<evidence type="ECO:0000256" key="4">
    <source>
        <dbReference type="ARBA" id="ARBA00022729"/>
    </source>
</evidence>